<sequence>MNPVFFIDDEYDLRSASEQTFELAEIDARFLSDAEYYSIKEEL</sequence>
<name>A1SSV0_PSYIN</name>
<dbReference type="AlphaFoldDB" id="A1SSV0"/>
<gene>
    <name evidence="1" type="ordered locus">Ping_0713</name>
</gene>
<organism evidence="1 2">
    <name type="scientific">Psychromonas ingrahamii (strain DSM 17664 / CCUG 51855 / 37)</name>
    <dbReference type="NCBI Taxonomy" id="357804"/>
    <lineage>
        <taxon>Bacteria</taxon>
        <taxon>Pseudomonadati</taxon>
        <taxon>Pseudomonadota</taxon>
        <taxon>Gammaproteobacteria</taxon>
        <taxon>Alteromonadales</taxon>
        <taxon>Psychromonadaceae</taxon>
        <taxon>Psychromonas</taxon>
    </lineage>
</organism>
<dbReference type="RefSeq" id="WP_011769124.1">
    <property type="nucleotide sequence ID" value="NC_008709.1"/>
</dbReference>
<dbReference type="HOGENOM" id="CLU_3238562_0_0_6"/>
<reference evidence="1 2" key="1">
    <citation type="submission" date="2007-01" db="EMBL/GenBank/DDBJ databases">
        <title>Complete sequence of Psychromonas ingrahamii 37.</title>
        <authorList>
            <consortium name="US DOE Joint Genome Institute"/>
            <person name="Copeland A."/>
            <person name="Lucas S."/>
            <person name="Lapidus A."/>
            <person name="Barry K."/>
            <person name="Detter J.C."/>
            <person name="Glavina del Rio T."/>
            <person name="Hammon N."/>
            <person name="Israni S."/>
            <person name="Dalin E."/>
            <person name="Tice H."/>
            <person name="Pitluck S."/>
            <person name="Thompson L.S."/>
            <person name="Brettin T."/>
            <person name="Bruce D."/>
            <person name="Han C."/>
            <person name="Tapia R."/>
            <person name="Schmutz J."/>
            <person name="Larimer F."/>
            <person name="Land M."/>
            <person name="Hauser L."/>
            <person name="Kyrpides N."/>
            <person name="Ivanova N."/>
            <person name="Staley J."/>
            <person name="Richardson P."/>
        </authorList>
    </citation>
    <scope>NUCLEOTIDE SEQUENCE [LARGE SCALE GENOMIC DNA]</scope>
    <source>
        <strain evidence="1 2">37</strain>
    </source>
</reference>
<evidence type="ECO:0000313" key="1">
    <source>
        <dbReference type="EMBL" id="ABM02565.1"/>
    </source>
</evidence>
<dbReference type="KEGG" id="pin:Ping_0713"/>
<accession>A1SSV0</accession>
<evidence type="ECO:0000313" key="2">
    <source>
        <dbReference type="Proteomes" id="UP000000639"/>
    </source>
</evidence>
<proteinExistence type="predicted"/>
<protein>
    <submittedName>
        <fullName evidence="1">Response regulator receiver protein</fullName>
    </submittedName>
</protein>
<dbReference type="EMBL" id="CP000510">
    <property type="protein sequence ID" value="ABM02565.1"/>
    <property type="molecule type" value="Genomic_DNA"/>
</dbReference>
<dbReference type="Proteomes" id="UP000000639">
    <property type="component" value="Chromosome"/>
</dbReference>
<dbReference type="eggNOG" id="COG2204">
    <property type="taxonomic scope" value="Bacteria"/>
</dbReference>
<keyword evidence="2" id="KW-1185">Reference proteome</keyword>